<proteinExistence type="predicted"/>
<dbReference type="InterPro" id="IPR016032">
    <property type="entry name" value="Sig_transdc_resp-reg_C-effctor"/>
</dbReference>
<dbReference type="PANTHER" id="PTHR44688:SF16">
    <property type="entry name" value="DNA-BINDING TRANSCRIPTIONAL ACTIVATOR DEVR_DOSR"/>
    <property type="match status" value="1"/>
</dbReference>
<dbReference type="InterPro" id="IPR036388">
    <property type="entry name" value="WH-like_DNA-bd_sf"/>
</dbReference>
<dbReference type="GO" id="GO:0006355">
    <property type="term" value="P:regulation of DNA-templated transcription"/>
    <property type="evidence" value="ECO:0007669"/>
    <property type="project" value="InterPro"/>
</dbReference>
<dbReference type="SMART" id="SM00421">
    <property type="entry name" value="HTH_LUXR"/>
    <property type="match status" value="1"/>
</dbReference>
<protein>
    <submittedName>
        <fullName evidence="5">Response regulator containing a CheY-like receiver domain and an HTH DNA-binding domain</fullName>
    </submittedName>
</protein>
<evidence type="ECO:0000256" key="2">
    <source>
        <dbReference type="ARBA" id="ARBA00023125"/>
    </source>
</evidence>
<dbReference type="GO" id="GO:0003677">
    <property type="term" value="F:DNA binding"/>
    <property type="evidence" value="ECO:0007669"/>
    <property type="project" value="UniProtKB-KW"/>
</dbReference>
<dbReference type="PANTHER" id="PTHR44688">
    <property type="entry name" value="DNA-BINDING TRANSCRIPTIONAL ACTIVATOR DEVR_DOSR"/>
    <property type="match status" value="1"/>
</dbReference>
<dbReference type="InterPro" id="IPR027417">
    <property type="entry name" value="P-loop_NTPase"/>
</dbReference>
<dbReference type="CDD" id="cd06170">
    <property type="entry name" value="LuxR_C_like"/>
    <property type="match status" value="1"/>
</dbReference>
<dbReference type="SUPFAM" id="SSF46894">
    <property type="entry name" value="C-terminal effector domain of the bipartite response regulators"/>
    <property type="match status" value="1"/>
</dbReference>
<dbReference type="EMBL" id="JH603168">
    <property type="protein sequence ID" value="EIC23427.1"/>
    <property type="molecule type" value="Genomic_DNA"/>
</dbReference>
<dbReference type="Proteomes" id="UP000002964">
    <property type="component" value="Unassembled WGS sequence"/>
</dbReference>
<evidence type="ECO:0000256" key="1">
    <source>
        <dbReference type="ARBA" id="ARBA00023015"/>
    </source>
</evidence>
<keyword evidence="3" id="KW-0804">Transcription</keyword>
<evidence type="ECO:0000259" key="4">
    <source>
        <dbReference type="PROSITE" id="PS50043"/>
    </source>
</evidence>
<keyword evidence="2 5" id="KW-0238">DNA-binding</keyword>
<dbReference type="HOGENOM" id="CLU_489097_0_0_6"/>
<reference evidence="5 6" key="2">
    <citation type="submission" date="2011-11" db="EMBL/GenBank/DDBJ databases">
        <authorList>
            <consortium name="US DOE Joint Genome Institute"/>
            <person name="Lucas S."/>
            <person name="Han J."/>
            <person name="Lapidus A."/>
            <person name="Cheng J.-F."/>
            <person name="Goodwin L."/>
            <person name="Pitluck S."/>
            <person name="Peters L."/>
            <person name="Ovchinnikova G."/>
            <person name="Zhang X."/>
            <person name="Detter J.C."/>
            <person name="Han C."/>
            <person name="Tapia R."/>
            <person name="Land M."/>
            <person name="Hauser L."/>
            <person name="Kyrpides N."/>
            <person name="Ivanova N."/>
            <person name="Pagani I."/>
            <person name="Vogl K."/>
            <person name="Liu Z."/>
            <person name="Overmann J."/>
            <person name="Frigaard N.-U."/>
            <person name="Bryant D."/>
            <person name="Woyke T."/>
        </authorList>
    </citation>
    <scope>NUCLEOTIDE SEQUENCE [LARGE SCALE GENOMIC DNA]</scope>
    <source>
        <strain evidence="5 6">970</strain>
    </source>
</reference>
<accession>H8YYA1</accession>
<dbReference type="SUPFAM" id="SSF52540">
    <property type="entry name" value="P-loop containing nucleoside triphosphate hydrolases"/>
    <property type="match status" value="1"/>
</dbReference>
<evidence type="ECO:0000256" key="3">
    <source>
        <dbReference type="ARBA" id="ARBA00023163"/>
    </source>
</evidence>
<name>H8YYA1_9GAMM</name>
<dbReference type="Pfam" id="PF00196">
    <property type="entry name" value="GerE"/>
    <property type="match status" value="1"/>
</dbReference>
<evidence type="ECO:0000313" key="6">
    <source>
        <dbReference type="Proteomes" id="UP000002964"/>
    </source>
</evidence>
<gene>
    <name evidence="5" type="ORF">Thi970DRAFT_01092</name>
</gene>
<dbReference type="PROSITE" id="PS50043">
    <property type="entry name" value="HTH_LUXR_2"/>
    <property type="match status" value="1"/>
</dbReference>
<reference evidence="6" key="1">
    <citation type="submission" date="2011-06" db="EMBL/GenBank/DDBJ databases">
        <authorList>
            <consortium name="US DOE Joint Genome Institute (JGI-PGF)"/>
            <person name="Lucas S."/>
            <person name="Han J."/>
            <person name="Lapidus A."/>
            <person name="Cheng J.-F."/>
            <person name="Goodwin L."/>
            <person name="Pitluck S."/>
            <person name="Peters L."/>
            <person name="Land M.L."/>
            <person name="Hauser L."/>
            <person name="Vogl K."/>
            <person name="Liu Z."/>
            <person name="Overmann J."/>
            <person name="Frigaard N.-U."/>
            <person name="Bryant D.A."/>
            <person name="Woyke T.J."/>
        </authorList>
    </citation>
    <scope>NUCLEOTIDE SEQUENCE [LARGE SCALE GENOMIC DNA]</scope>
    <source>
        <strain evidence="6">970</strain>
    </source>
</reference>
<sequence length="557" mass="59706">MSKSSSAHGENGAPRALALTPRQRQILGLMCKGKVNKEIANELDISLGTVKQHIAALFKRMQVQNRSMAVAQGKDMFDDSAARDSGSAVAGADWADDIMLIRRPCVVLAVRISRTLNANGQAQVRELVKALAAEMGAFHLPGGDEINILLFGVRRPSVWDAIKALLLLQQLHKQALGQGLCDTGAMAAALDGGMAVISINARGRWSGDTVATPVISMTRRLLGNCPGGMLTLGVNARHLLESLHAFNGKAAGSRLPLGALNKAFAADLGSVPGELLYPNQAGELETPSGKLRQLVGPLGSGKSHLCRYLVARARMQGRLTRYLRLMPAAPAAGFWDADTGRPVSVEDAIQALDAPPGPGLNILVIDDIDLLDSQEARQDLMDRLQPALAQGCLVILTARTQILKDAESIRVQGIDSDDLEGFLLSCRPHLGGDENNTASRAENQDHTVLLELTEGLPLFLLELSKNSHHSITLPVLLAIATELDQHPLDWRVLRILVQSTEEPTPSRIQSLTGLPLTDVDQSVRVAVDAGLLHLAGTDQLIRFSKPLMQRGIASILI</sequence>
<dbReference type="eggNOG" id="COG2197">
    <property type="taxonomic scope" value="Bacteria"/>
</dbReference>
<keyword evidence="6" id="KW-1185">Reference proteome</keyword>
<dbReference type="Gene3D" id="1.10.10.10">
    <property type="entry name" value="Winged helix-like DNA-binding domain superfamily/Winged helix DNA-binding domain"/>
    <property type="match status" value="1"/>
</dbReference>
<dbReference type="AlphaFoldDB" id="H8YYA1"/>
<dbReference type="InterPro" id="IPR000792">
    <property type="entry name" value="Tscrpt_reg_LuxR_C"/>
</dbReference>
<organism evidence="5 6">
    <name type="scientific">Thiorhodovibrio frisius</name>
    <dbReference type="NCBI Taxonomy" id="631362"/>
    <lineage>
        <taxon>Bacteria</taxon>
        <taxon>Pseudomonadati</taxon>
        <taxon>Pseudomonadota</taxon>
        <taxon>Gammaproteobacteria</taxon>
        <taxon>Chromatiales</taxon>
        <taxon>Chromatiaceae</taxon>
        <taxon>Thiorhodovibrio</taxon>
    </lineage>
</organism>
<evidence type="ECO:0000313" key="5">
    <source>
        <dbReference type="EMBL" id="EIC23427.1"/>
    </source>
</evidence>
<dbReference type="Gene3D" id="3.40.50.300">
    <property type="entry name" value="P-loop containing nucleotide triphosphate hydrolases"/>
    <property type="match status" value="1"/>
</dbReference>
<dbReference type="STRING" id="631362.Thi970DRAFT_01092"/>
<dbReference type="RefSeq" id="WP_009147511.1">
    <property type="nucleotide sequence ID" value="NZ_CP121471.1"/>
</dbReference>
<dbReference type="OrthoDB" id="9796655at2"/>
<keyword evidence="1" id="KW-0805">Transcription regulation</keyword>
<feature type="domain" description="HTH luxR-type" evidence="4">
    <location>
        <begin position="12"/>
        <end position="77"/>
    </location>
</feature>
<dbReference type="PROSITE" id="PS00622">
    <property type="entry name" value="HTH_LUXR_1"/>
    <property type="match status" value="1"/>
</dbReference>
<dbReference type="PRINTS" id="PR00038">
    <property type="entry name" value="HTHLUXR"/>
</dbReference>